<dbReference type="Proteomes" id="UP000663854">
    <property type="component" value="Unassembled WGS sequence"/>
</dbReference>
<evidence type="ECO:0000313" key="1">
    <source>
        <dbReference type="EMBL" id="CAF1032134.1"/>
    </source>
</evidence>
<dbReference type="AlphaFoldDB" id="A0A814TZA8"/>
<keyword evidence="3" id="KW-1185">Reference proteome</keyword>
<evidence type="ECO:0000313" key="2">
    <source>
        <dbReference type="EMBL" id="CAF1168286.1"/>
    </source>
</evidence>
<comment type="caution">
    <text evidence="2">The sequence shown here is derived from an EMBL/GenBank/DDBJ whole genome shotgun (WGS) entry which is preliminary data.</text>
</comment>
<organism evidence="2 3">
    <name type="scientific">Rotaria sordida</name>
    <dbReference type="NCBI Taxonomy" id="392033"/>
    <lineage>
        <taxon>Eukaryota</taxon>
        <taxon>Metazoa</taxon>
        <taxon>Spiralia</taxon>
        <taxon>Gnathifera</taxon>
        <taxon>Rotifera</taxon>
        <taxon>Eurotatoria</taxon>
        <taxon>Bdelloidea</taxon>
        <taxon>Philodinida</taxon>
        <taxon>Philodinidae</taxon>
        <taxon>Rotaria</taxon>
    </lineage>
</organism>
<sequence>MLEKNIVTLDGISEDQTRTVTLCFGSNVKVIRTLGLLRMHDLLSRDTLRQFSLIVSPEDCVFTFGDPDEQELSEEDMKKLVEEFPQPIQCRIWLKVHIHQYDIQRDIVIKIKEDTITVDQILHMHEIPNEDYKYLASSDRNAVIADDQKFVDLNETKFILLKENETCCVSIGDLNKAQEDGYSKRYAKFATIADVLKDSNVDADCLLCLNDIAPSKDIKLALLPSPIQFQIIKDDLLALVTVTNPEQENCSIQFKCSKSITTGRVFEISCQLLNTNTSYYQLNDESSEIDYELTLEDLESSSSNFHFNLVSIFDMTCYIRYKSEIFKLPCSKSTAFKDLVEEMFRKLHISEEDIDQFQVEQILNDNETSAIDMDLTIDDILAADSGNPDTKQNRS</sequence>
<evidence type="ECO:0000313" key="3">
    <source>
        <dbReference type="Proteomes" id="UP000663870"/>
    </source>
</evidence>
<dbReference type="EMBL" id="CAJNOL010000692">
    <property type="protein sequence ID" value="CAF1168286.1"/>
    <property type="molecule type" value="Genomic_DNA"/>
</dbReference>
<accession>A0A814TZA8</accession>
<reference evidence="2" key="1">
    <citation type="submission" date="2021-02" db="EMBL/GenBank/DDBJ databases">
        <authorList>
            <person name="Nowell W R."/>
        </authorList>
    </citation>
    <scope>NUCLEOTIDE SEQUENCE</scope>
</reference>
<proteinExistence type="predicted"/>
<protein>
    <submittedName>
        <fullName evidence="2">Uncharacterized protein</fullName>
    </submittedName>
</protein>
<dbReference type="Proteomes" id="UP000663870">
    <property type="component" value="Unassembled WGS sequence"/>
</dbReference>
<name>A0A814TZA8_9BILA</name>
<gene>
    <name evidence="2" type="ORF">JXQ802_LOCUS22647</name>
    <name evidence="1" type="ORF">PYM288_LOCUS16193</name>
</gene>
<dbReference type="EMBL" id="CAJNOH010000411">
    <property type="protein sequence ID" value="CAF1032134.1"/>
    <property type="molecule type" value="Genomic_DNA"/>
</dbReference>